<dbReference type="NCBIfam" id="NF010043">
    <property type="entry name" value="PRK13517.1-3"/>
    <property type="match status" value="1"/>
</dbReference>
<dbReference type="STRING" id="574650.SAMN04487966_101233"/>
<dbReference type="EC" id="6.3.2.2" evidence="5"/>
<dbReference type="InterPro" id="IPR006336">
    <property type="entry name" value="GCS2"/>
</dbReference>
<protein>
    <recommendedName>
        <fullName evidence="5">Putative glutamate--cysteine ligase 2</fullName>
        <ecNumber evidence="5">6.3.2.2</ecNumber>
    </recommendedName>
    <alternativeName>
        <fullName evidence="5">Gamma-glutamylcysteine synthetase 2</fullName>
        <shortName evidence="5">GCS 2</shortName>
        <shortName evidence="5">Gamma-GCS 2</shortName>
    </alternativeName>
</protein>
<dbReference type="Proteomes" id="UP000198881">
    <property type="component" value="Unassembled WGS sequence"/>
</dbReference>
<name>A0A1I7ME60_9MICC</name>
<comment type="catalytic activity">
    <reaction evidence="4 5">
        <text>L-cysteine + L-glutamate + ATP = gamma-L-glutamyl-L-cysteine + ADP + phosphate + H(+)</text>
        <dbReference type="Rhea" id="RHEA:13285"/>
        <dbReference type="ChEBI" id="CHEBI:15378"/>
        <dbReference type="ChEBI" id="CHEBI:29985"/>
        <dbReference type="ChEBI" id="CHEBI:30616"/>
        <dbReference type="ChEBI" id="CHEBI:35235"/>
        <dbReference type="ChEBI" id="CHEBI:43474"/>
        <dbReference type="ChEBI" id="CHEBI:58173"/>
        <dbReference type="ChEBI" id="CHEBI:456216"/>
        <dbReference type="EC" id="6.3.2.2"/>
    </reaction>
</comment>
<dbReference type="PANTHER" id="PTHR36510:SF1">
    <property type="entry name" value="GLUTAMATE--CYSTEINE LIGASE 2-RELATED"/>
    <property type="match status" value="1"/>
</dbReference>
<dbReference type="InterPro" id="IPR011793">
    <property type="entry name" value="YbdK"/>
</dbReference>
<keyword evidence="7" id="KW-1185">Reference proteome</keyword>
<dbReference type="PANTHER" id="PTHR36510">
    <property type="entry name" value="GLUTAMATE--CYSTEINE LIGASE 2-RELATED"/>
    <property type="match status" value="1"/>
</dbReference>
<comment type="function">
    <text evidence="5">ATP-dependent carboxylate-amine ligase which exhibits weak glutamate--cysteine ligase activity.</text>
</comment>
<dbReference type="NCBIfam" id="NF010042">
    <property type="entry name" value="PRK13517.1-2"/>
    <property type="match status" value="1"/>
</dbReference>
<dbReference type="EMBL" id="FPCG01000001">
    <property type="protein sequence ID" value="SFV20216.1"/>
    <property type="molecule type" value="Genomic_DNA"/>
</dbReference>
<dbReference type="Pfam" id="PF04107">
    <property type="entry name" value="GCS2"/>
    <property type="match status" value="1"/>
</dbReference>
<dbReference type="GO" id="GO:0004357">
    <property type="term" value="F:glutamate-cysteine ligase activity"/>
    <property type="evidence" value="ECO:0007669"/>
    <property type="project" value="UniProtKB-EC"/>
</dbReference>
<dbReference type="NCBIfam" id="TIGR02050">
    <property type="entry name" value="gshA_cyan_rel"/>
    <property type="match status" value="1"/>
</dbReference>
<reference evidence="6 7" key="1">
    <citation type="submission" date="2016-10" db="EMBL/GenBank/DDBJ databases">
        <authorList>
            <person name="de Groot N.N."/>
        </authorList>
    </citation>
    <scope>NUCLEOTIDE SEQUENCE [LARGE SCALE GENOMIC DNA]</scope>
    <source>
        <strain evidence="6 7">CGMCC 1.7054</strain>
    </source>
</reference>
<dbReference type="GO" id="GO:0005524">
    <property type="term" value="F:ATP binding"/>
    <property type="evidence" value="ECO:0007669"/>
    <property type="project" value="UniProtKB-KW"/>
</dbReference>
<dbReference type="Gene3D" id="3.30.590.20">
    <property type="match status" value="1"/>
</dbReference>
<dbReference type="AlphaFoldDB" id="A0A1I7ME60"/>
<evidence type="ECO:0000256" key="2">
    <source>
        <dbReference type="ARBA" id="ARBA00022741"/>
    </source>
</evidence>
<evidence type="ECO:0000313" key="7">
    <source>
        <dbReference type="Proteomes" id="UP000198881"/>
    </source>
</evidence>
<keyword evidence="3 5" id="KW-0067">ATP-binding</keyword>
<dbReference type="SUPFAM" id="SSF55931">
    <property type="entry name" value="Glutamine synthetase/guanido kinase"/>
    <property type="match status" value="1"/>
</dbReference>
<comment type="similarity">
    <text evidence="5">Belongs to the glutamate--cysteine ligase type 2 family. YbdK subfamily.</text>
</comment>
<evidence type="ECO:0000256" key="3">
    <source>
        <dbReference type="ARBA" id="ARBA00022840"/>
    </source>
</evidence>
<keyword evidence="2 5" id="KW-0547">Nucleotide-binding</keyword>
<accession>A0A1I7ME60</accession>
<dbReference type="HAMAP" id="MF_01609">
    <property type="entry name" value="Glu_cys_ligase_2"/>
    <property type="match status" value="1"/>
</dbReference>
<sequence>MNASLPLVLLEPRVTLHLPFAPSEQSTLGLEWELALVDAGTGALRSDADTVLGEVARNAGLAPGTDHPRITQELLQNTVELVTGVCHRVDEGVEQLRAVAREVQAVTDPLGLELYSQGSHPFALPTDEPVTEKDRYGKMIDRTQWWGRQMVIYGVHVHVGLDDVRKAMPVVDGLVNYFPHVLALSASSPFWAGADTGYQSQRTLMFQQLPTAGLPFQFQDWSGFESCVADLMHTGVIDDVTECRWDVRAVPRLGTVEMRMCDGMATVEEIGSIVALTQCLVQDFSDTLEAGGSIPTMPPWHVQENKWRAARYGLEAIIILDANGEEQLVSDHLRAELERLAPVAERLGCSAELDGIHAMLESGGAAARQRQVAAQTVRQAAQAVGAGIDLPALPDPTAPLRAVVRDAVGRTRDSLSR</sequence>
<dbReference type="GO" id="GO:0042398">
    <property type="term" value="P:modified amino acid biosynthetic process"/>
    <property type="evidence" value="ECO:0007669"/>
    <property type="project" value="InterPro"/>
</dbReference>
<dbReference type="NCBIfam" id="NF010044">
    <property type="entry name" value="PRK13517.1-4"/>
    <property type="match status" value="1"/>
</dbReference>
<evidence type="ECO:0000256" key="4">
    <source>
        <dbReference type="ARBA" id="ARBA00048819"/>
    </source>
</evidence>
<gene>
    <name evidence="6" type="ORF">SAMN04487966_101233</name>
</gene>
<organism evidence="6 7">
    <name type="scientific">Micrococcus terreus</name>
    <dbReference type="NCBI Taxonomy" id="574650"/>
    <lineage>
        <taxon>Bacteria</taxon>
        <taxon>Bacillati</taxon>
        <taxon>Actinomycetota</taxon>
        <taxon>Actinomycetes</taxon>
        <taxon>Micrococcales</taxon>
        <taxon>Micrococcaceae</taxon>
        <taxon>Micrococcus</taxon>
    </lineage>
</organism>
<evidence type="ECO:0000256" key="5">
    <source>
        <dbReference type="HAMAP-Rule" id="MF_01609"/>
    </source>
</evidence>
<evidence type="ECO:0000256" key="1">
    <source>
        <dbReference type="ARBA" id="ARBA00022598"/>
    </source>
</evidence>
<proteinExistence type="inferred from homology"/>
<keyword evidence="1 5" id="KW-0436">Ligase</keyword>
<evidence type="ECO:0000313" key="6">
    <source>
        <dbReference type="EMBL" id="SFV20216.1"/>
    </source>
</evidence>
<dbReference type="InterPro" id="IPR050141">
    <property type="entry name" value="GCL_type2/YbdK_subfam"/>
</dbReference>
<dbReference type="InterPro" id="IPR014746">
    <property type="entry name" value="Gln_synth/guanido_kin_cat_dom"/>
</dbReference>